<evidence type="ECO:0000313" key="3">
    <source>
        <dbReference type="EMBL" id="MFC5518069.1"/>
    </source>
</evidence>
<comment type="caution">
    <text evidence="3">The sequence shown here is derived from an EMBL/GenBank/DDBJ whole genome shotgun (WGS) entry which is preliminary data.</text>
</comment>
<keyword evidence="1" id="KW-0808">Transferase</keyword>
<gene>
    <name evidence="3" type="ORF">ACFPP9_19980</name>
</gene>
<dbReference type="SUPFAM" id="SSF53448">
    <property type="entry name" value="Nucleotide-diphospho-sugar transferases"/>
    <property type="match status" value="1"/>
</dbReference>
<sequence length="230" mass="23983">MSGLDDRPCDAAQALIQAAGSGSRLGLGPKAFVRLDGETLLERSVALFRDLVESIVIAVPAADLSRARSLVGGPGVSLIAGGATRSETTRKLIGEATAPWLILHDVVHPFATAASVSLLIEAAKTHGASAPGIVNTEYLYRLDGEILHAPGDVLIGQKPVVFSAEAVRRAYSTLDAADVSQDPSLLEVLEVAGIRTAFVEGSTRNIKITSPADLALAEAMVALEKRRAGR</sequence>
<accession>A0ABW0PZP7</accession>
<proteinExistence type="predicted"/>
<dbReference type="Proteomes" id="UP001596150">
    <property type="component" value="Unassembled WGS sequence"/>
</dbReference>
<protein>
    <submittedName>
        <fullName evidence="3">2-C-methyl-D-erythritol 4-phosphate cytidylyltransferase</fullName>
    </submittedName>
</protein>
<evidence type="ECO:0000256" key="2">
    <source>
        <dbReference type="ARBA" id="ARBA00022695"/>
    </source>
</evidence>
<dbReference type="PANTHER" id="PTHR32125">
    <property type="entry name" value="2-C-METHYL-D-ERYTHRITOL 4-PHOSPHATE CYTIDYLYLTRANSFERASE, CHLOROPLASTIC"/>
    <property type="match status" value="1"/>
</dbReference>
<dbReference type="InterPro" id="IPR029044">
    <property type="entry name" value="Nucleotide-diphossugar_trans"/>
</dbReference>
<dbReference type="Gene3D" id="3.90.550.10">
    <property type="entry name" value="Spore Coat Polysaccharide Biosynthesis Protein SpsA, Chain A"/>
    <property type="match status" value="1"/>
</dbReference>
<dbReference type="InterPro" id="IPR034683">
    <property type="entry name" value="IspD/TarI"/>
</dbReference>
<evidence type="ECO:0000313" key="4">
    <source>
        <dbReference type="Proteomes" id="UP001596150"/>
    </source>
</evidence>
<keyword evidence="2 3" id="KW-0548">Nucleotidyltransferase</keyword>
<organism evidence="3 4">
    <name type="scientific">Kaistia terrae</name>
    <dbReference type="NCBI Taxonomy" id="537017"/>
    <lineage>
        <taxon>Bacteria</taxon>
        <taxon>Pseudomonadati</taxon>
        <taxon>Pseudomonadota</taxon>
        <taxon>Alphaproteobacteria</taxon>
        <taxon>Hyphomicrobiales</taxon>
        <taxon>Kaistiaceae</taxon>
        <taxon>Kaistia</taxon>
    </lineage>
</organism>
<dbReference type="GO" id="GO:0016779">
    <property type="term" value="F:nucleotidyltransferase activity"/>
    <property type="evidence" value="ECO:0007669"/>
    <property type="project" value="UniProtKB-KW"/>
</dbReference>
<keyword evidence="4" id="KW-1185">Reference proteome</keyword>
<dbReference type="EMBL" id="JBHSML010000013">
    <property type="protein sequence ID" value="MFC5518069.1"/>
    <property type="molecule type" value="Genomic_DNA"/>
</dbReference>
<dbReference type="Pfam" id="PF01128">
    <property type="entry name" value="IspD"/>
    <property type="match status" value="1"/>
</dbReference>
<name>A0ABW0PZP7_9HYPH</name>
<reference evidence="4" key="1">
    <citation type="journal article" date="2019" name="Int. J. Syst. Evol. Microbiol.">
        <title>The Global Catalogue of Microorganisms (GCM) 10K type strain sequencing project: providing services to taxonomists for standard genome sequencing and annotation.</title>
        <authorList>
            <consortium name="The Broad Institute Genomics Platform"/>
            <consortium name="The Broad Institute Genome Sequencing Center for Infectious Disease"/>
            <person name="Wu L."/>
            <person name="Ma J."/>
        </authorList>
    </citation>
    <scope>NUCLEOTIDE SEQUENCE [LARGE SCALE GENOMIC DNA]</scope>
    <source>
        <strain evidence="4">KACC 12633</strain>
    </source>
</reference>
<dbReference type="InterPro" id="IPR050088">
    <property type="entry name" value="IspD/TarI_cytidylyltransf_bact"/>
</dbReference>
<dbReference type="PANTHER" id="PTHR32125:SF4">
    <property type="entry name" value="2-C-METHYL-D-ERYTHRITOL 4-PHOSPHATE CYTIDYLYLTRANSFERASE, CHLOROPLASTIC"/>
    <property type="match status" value="1"/>
</dbReference>
<evidence type="ECO:0000256" key="1">
    <source>
        <dbReference type="ARBA" id="ARBA00022679"/>
    </source>
</evidence>
<dbReference type="RefSeq" id="WP_266343756.1">
    <property type="nucleotide sequence ID" value="NZ_JAPKNH010000003.1"/>
</dbReference>